<evidence type="ECO:0000256" key="3">
    <source>
        <dbReference type="ARBA" id="ARBA00022694"/>
    </source>
</evidence>
<dbReference type="Pfam" id="PF16198">
    <property type="entry name" value="TruB_C_2"/>
    <property type="match status" value="1"/>
</dbReference>
<dbReference type="InterPro" id="IPR020103">
    <property type="entry name" value="PsdUridine_synth_cat_dom_sf"/>
</dbReference>
<dbReference type="FunFam" id="3.30.2350.10:FF:000003">
    <property type="entry name" value="tRNA pseudouridine synthase B"/>
    <property type="match status" value="1"/>
</dbReference>
<proteinExistence type="inferred from homology"/>
<keyword evidence="10" id="KW-1185">Reference proteome</keyword>
<dbReference type="CDD" id="cd21152">
    <property type="entry name" value="PUA_TruB_bacterial"/>
    <property type="match status" value="1"/>
</dbReference>
<comment type="catalytic activity">
    <reaction evidence="1 5">
        <text>uridine(55) in tRNA = pseudouridine(55) in tRNA</text>
        <dbReference type="Rhea" id="RHEA:42532"/>
        <dbReference type="Rhea" id="RHEA-COMP:10101"/>
        <dbReference type="Rhea" id="RHEA-COMP:10102"/>
        <dbReference type="ChEBI" id="CHEBI:65314"/>
        <dbReference type="ChEBI" id="CHEBI:65315"/>
        <dbReference type="EC" id="5.4.99.25"/>
    </reaction>
</comment>
<comment type="similarity">
    <text evidence="2 5">Belongs to the pseudouridine synthase TruB family. Type 1 subfamily.</text>
</comment>
<dbReference type="InterPro" id="IPR002501">
    <property type="entry name" value="PsdUridine_synth_N"/>
</dbReference>
<dbReference type="InterPro" id="IPR036974">
    <property type="entry name" value="PUA_sf"/>
</dbReference>
<comment type="function">
    <text evidence="5">Responsible for synthesis of pseudouridine from uracil-55 in the psi GC loop of transfer RNAs.</text>
</comment>
<keyword evidence="4 5" id="KW-0413">Isomerase</keyword>
<name>A0AA42B7V7_9GAMM</name>
<feature type="active site" description="Nucleophile" evidence="5">
    <location>
        <position position="47"/>
    </location>
</feature>
<dbReference type="AlphaFoldDB" id="A0AA42B7V7"/>
<evidence type="ECO:0000256" key="1">
    <source>
        <dbReference type="ARBA" id="ARBA00000385"/>
    </source>
</evidence>
<feature type="domain" description="Pseudouridine synthase II N-terminal" evidence="6">
    <location>
        <begin position="32"/>
        <end position="179"/>
    </location>
</feature>
<dbReference type="PANTHER" id="PTHR13767">
    <property type="entry name" value="TRNA-PSEUDOURIDINE SYNTHASE"/>
    <property type="match status" value="1"/>
</dbReference>
<keyword evidence="3 5" id="KW-0819">tRNA processing</keyword>
<dbReference type="InterPro" id="IPR015947">
    <property type="entry name" value="PUA-like_sf"/>
</dbReference>
<dbReference type="InterPro" id="IPR014780">
    <property type="entry name" value="tRNA_psdUridine_synth_TruB"/>
</dbReference>
<evidence type="ECO:0000313" key="10">
    <source>
        <dbReference type="Proteomes" id="UP001165393"/>
    </source>
</evidence>
<dbReference type="PANTHER" id="PTHR13767:SF2">
    <property type="entry name" value="PSEUDOURIDYLATE SYNTHASE TRUB1"/>
    <property type="match status" value="1"/>
</dbReference>
<dbReference type="Pfam" id="PF01509">
    <property type="entry name" value="TruB_N"/>
    <property type="match status" value="1"/>
</dbReference>
<accession>A0AA42B7V7</accession>
<dbReference type="Proteomes" id="UP001165393">
    <property type="component" value="Unassembled WGS sequence"/>
</dbReference>
<dbReference type="NCBIfam" id="TIGR00431">
    <property type="entry name" value="TruB"/>
    <property type="match status" value="1"/>
</dbReference>
<dbReference type="RefSeq" id="WP_251261118.1">
    <property type="nucleotide sequence ID" value="NZ_JAMQGP010000003.1"/>
</dbReference>
<dbReference type="CDD" id="cd02573">
    <property type="entry name" value="PseudoU_synth_EcTruB"/>
    <property type="match status" value="1"/>
</dbReference>
<dbReference type="GO" id="GO:0003723">
    <property type="term" value="F:RNA binding"/>
    <property type="evidence" value="ECO:0007669"/>
    <property type="project" value="InterPro"/>
</dbReference>
<dbReference type="InterPro" id="IPR015240">
    <property type="entry name" value="tRNA_sdUridine_synth_fam1_C"/>
</dbReference>
<sequence length="317" mass="35030">MGRRRKGRPIDGVVLVDKPTGMSSNNVLQKVRAMFFAQKAGHTGALDPLATGMLPVCLGEATKFSQYLLDSDKKYRVVARLGQRTDTSDADGELISERAVNVSWAQVDQELEHFRGPILQTPTMFSALKHEGKPLYKYAREGITIDRPARPIDIYSFEIVSLDAELLTMDVHCSKGTYVRTLVDDLGEMLGCGAHVQELRRTAVAHYPTDQMMTMDELQALRDKANAESKCPGAYLDELLLPIDSAVVALPKVWIGESAASYVLNGNPVRVETEVTDGQVRIIREASDQFIGVGEIVDEHMLAPKRLVVPTHERVPS</sequence>
<evidence type="ECO:0000259" key="6">
    <source>
        <dbReference type="Pfam" id="PF01509"/>
    </source>
</evidence>
<feature type="domain" description="tRNA pseudouridylate synthase B C-terminal" evidence="8">
    <location>
        <begin position="180"/>
        <end position="247"/>
    </location>
</feature>
<dbReference type="GO" id="GO:1990481">
    <property type="term" value="P:mRNA pseudouridine synthesis"/>
    <property type="evidence" value="ECO:0007669"/>
    <property type="project" value="TreeGrafter"/>
</dbReference>
<feature type="domain" description="tRNA pseudouridine synthase II TruB subfamily 1 C-terminal" evidence="7">
    <location>
        <begin position="251"/>
        <end position="308"/>
    </location>
</feature>
<evidence type="ECO:0000313" key="9">
    <source>
        <dbReference type="EMBL" id="MCM2679676.1"/>
    </source>
</evidence>
<dbReference type="Gene3D" id="3.30.2350.10">
    <property type="entry name" value="Pseudouridine synthase"/>
    <property type="match status" value="1"/>
</dbReference>
<comment type="caution">
    <text evidence="9">The sequence shown here is derived from an EMBL/GenBank/DDBJ whole genome shotgun (WGS) entry which is preliminary data.</text>
</comment>
<dbReference type="Pfam" id="PF09157">
    <property type="entry name" value="TruB-C_2"/>
    <property type="match status" value="1"/>
</dbReference>
<dbReference type="HAMAP" id="MF_01080">
    <property type="entry name" value="TruB_bact"/>
    <property type="match status" value="1"/>
</dbReference>
<dbReference type="GO" id="GO:0031119">
    <property type="term" value="P:tRNA pseudouridine synthesis"/>
    <property type="evidence" value="ECO:0007669"/>
    <property type="project" value="UniProtKB-UniRule"/>
</dbReference>
<protein>
    <recommendedName>
        <fullName evidence="5">tRNA pseudouridine synthase B</fullName>
        <ecNumber evidence="5">5.4.99.25</ecNumber>
    </recommendedName>
    <alternativeName>
        <fullName evidence="5">tRNA pseudouridine(55) synthase</fullName>
        <shortName evidence="5">Psi55 synthase</shortName>
    </alternativeName>
    <alternativeName>
        <fullName evidence="5">tRNA pseudouridylate synthase</fullName>
    </alternativeName>
    <alternativeName>
        <fullName evidence="5">tRNA-uridine isomerase</fullName>
    </alternativeName>
</protein>
<dbReference type="EMBL" id="JAMQGP010000003">
    <property type="protein sequence ID" value="MCM2679676.1"/>
    <property type="molecule type" value="Genomic_DNA"/>
</dbReference>
<organism evidence="9 10">
    <name type="scientific">Echinimonas agarilytica</name>
    <dbReference type="NCBI Taxonomy" id="1215918"/>
    <lineage>
        <taxon>Bacteria</taxon>
        <taxon>Pseudomonadati</taxon>
        <taxon>Pseudomonadota</taxon>
        <taxon>Gammaproteobacteria</taxon>
        <taxon>Alteromonadales</taxon>
        <taxon>Echinimonadaceae</taxon>
        <taxon>Echinimonas</taxon>
    </lineage>
</organism>
<dbReference type="EC" id="5.4.99.25" evidence="5"/>
<evidence type="ECO:0000259" key="8">
    <source>
        <dbReference type="Pfam" id="PF16198"/>
    </source>
</evidence>
<gene>
    <name evidence="5 9" type="primary">truB</name>
    <name evidence="9" type="ORF">NAF29_08355</name>
</gene>
<evidence type="ECO:0000256" key="2">
    <source>
        <dbReference type="ARBA" id="ARBA00005642"/>
    </source>
</evidence>
<dbReference type="GO" id="GO:0160148">
    <property type="term" value="F:tRNA pseudouridine(55) synthase activity"/>
    <property type="evidence" value="ECO:0007669"/>
    <property type="project" value="UniProtKB-EC"/>
</dbReference>
<dbReference type="SUPFAM" id="SSF55120">
    <property type="entry name" value="Pseudouridine synthase"/>
    <property type="match status" value="1"/>
</dbReference>
<reference evidence="9 10" key="1">
    <citation type="journal article" date="2013" name="Antonie Van Leeuwenhoek">
        <title>Echinimonas agarilytica gen. nov., sp. nov., a new gammaproteobacterium isolated from the sea urchin Strongylocentrotus intermedius.</title>
        <authorList>
            <person name="Nedashkovskaya O.I."/>
            <person name="Stenkova A.M."/>
            <person name="Zhukova N.V."/>
            <person name="Van Trappen S."/>
            <person name="Lee J.S."/>
            <person name="Kim S.B."/>
        </authorList>
    </citation>
    <scope>NUCLEOTIDE SEQUENCE [LARGE SCALE GENOMIC DNA]</scope>
    <source>
        <strain evidence="9 10">KMM 6351</strain>
    </source>
</reference>
<dbReference type="InterPro" id="IPR032819">
    <property type="entry name" value="TruB_C"/>
</dbReference>
<evidence type="ECO:0000256" key="4">
    <source>
        <dbReference type="ARBA" id="ARBA00023235"/>
    </source>
</evidence>
<evidence type="ECO:0000256" key="5">
    <source>
        <dbReference type="HAMAP-Rule" id="MF_01080"/>
    </source>
</evidence>
<dbReference type="Gene3D" id="2.30.130.10">
    <property type="entry name" value="PUA domain"/>
    <property type="match status" value="1"/>
</dbReference>
<evidence type="ECO:0000259" key="7">
    <source>
        <dbReference type="Pfam" id="PF09157"/>
    </source>
</evidence>
<dbReference type="SUPFAM" id="SSF88697">
    <property type="entry name" value="PUA domain-like"/>
    <property type="match status" value="1"/>
</dbReference>